<reference evidence="1 2" key="1">
    <citation type="journal article" date="2013" name="Genome Announc.">
        <title>Draft genome sequence of the moderately halophilic gammaproteobacterium Halomonas anticariensis FP35.</title>
        <authorList>
            <person name="Tahrioui A."/>
            <person name="Quesada E."/>
            <person name="Llamas I."/>
        </authorList>
    </citation>
    <scope>NUCLEOTIDE SEQUENCE [LARGE SCALE GENOMIC DNA]</scope>
    <source>
        <strain evidence="2">DSM 16096 / CECT 5854 / LMG 22089 / FP35</strain>
    </source>
</reference>
<gene>
    <name evidence="1" type="ORF">L861_12325</name>
</gene>
<dbReference type="EMBL" id="ASTJ01000036">
    <property type="protein sequence ID" value="EPC01352.1"/>
    <property type="molecule type" value="Genomic_DNA"/>
</dbReference>
<dbReference type="PROSITE" id="PS51257">
    <property type="entry name" value="PROKAR_LIPOPROTEIN"/>
    <property type="match status" value="1"/>
</dbReference>
<evidence type="ECO:0008006" key="3">
    <source>
        <dbReference type="Google" id="ProtNLM"/>
    </source>
</evidence>
<dbReference type="STRING" id="1121939.L861_12325"/>
<evidence type="ECO:0000313" key="2">
    <source>
        <dbReference type="Proteomes" id="UP000014463"/>
    </source>
</evidence>
<organism evidence="1 2">
    <name type="scientific">Litchfieldella anticariensis (strain DSM 16096 / CECT 5854 / CIP 108499 / LMG 22089 / FP35)</name>
    <name type="common">Halomonas anticariensis</name>
    <dbReference type="NCBI Taxonomy" id="1121939"/>
    <lineage>
        <taxon>Bacteria</taxon>
        <taxon>Pseudomonadati</taxon>
        <taxon>Pseudomonadota</taxon>
        <taxon>Gammaproteobacteria</taxon>
        <taxon>Oceanospirillales</taxon>
        <taxon>Halomonadaceae</taxon>
        <taxon>Litchfieldella</taxon>
    </lineage>
</organism>
<dbReference type="Proteomes" id="UP000014463">
    <property type="component" value="Unassembled WGS sequence"/>
</dbReference>
<proteinExistence type="predicted"/>
<dbReference type="AlphaFoldDB" id="S2KGX6"/>
<comment type="caution">
    <text evidence="1">The sequence shown here is derived from an EMBL/GenBank/DDBJ whole genome shotgun (WGS) entry which is preliminary data.</text>
</comment>
<keyword evidence="2" id="KW-1185">Reference proteome</keyword>
<sequence>MQERKVESLSLALVPLAAIQSCGPAIGAHRWLSIQ</sequence>
<evidence type="ECO:0000313" key="1">
    <source>
        <dbReference type="EMBL" id="EPC01352.1"/>
    </source>
</evidence>
<name>S2KGX6_LITA3</name>
<protein>
    <recommendedName>
        <fullName evidence="3">Lipoprotein</fullName>
    </recommendedName>
</protein>
<accession>S2KGX6</accession>